<dbReference type="PANTHER" id="PTHR23149:SF31">
    <property type="entry name" value="PROTEIN PXR1"/>
    <property type="match status" value="1"/>
</dbReference>
<dbReference type="GO" id="GO:0003676">
    <property type="term" value="F:nucleic acid binding"/>
    <property type="evidence" value="ECO:0007669"/>
    <property type="project" value="InterPro"/>
</dbReference>
<accession>A0A1S8B9C8</accession>
<comment type="similarity">
    <text evidence="5">Belongs to the PINX1 family.</text>
</comment>
<dbReference type="GO" id="GO:0006364">
    <property type="term" value="P:rRNA processing"/>
    <property type="evidence" value="ECO:0007669"/>
    <property type="project" value="UniProtKB-KW"/>
</dbReference>
<comment type="subcellular location">
    <subcellularLocation>
        <location evidence="1">Nucleus</location>
        <location evidence="1">Nucleolus</location>
    </subcellularLocation>
</comment>
<evidence type="ECO:0000313" key="12">
    <source>
        <dbReference type="Proteomes" id="UP000190776"/>
    </source>
</evidence>
<keyword evidence="9" id="KW-0732">Signal</keyword>
<feature type="chain" id="PRO_5012255747" description="PinX1-related protein 1" evidence="9">
    <location>
        <begin position="24"/>
        <end position="362"/>
    </location>
</feature>
<dbReference type="GO" id="GO:0005730">
    <property type="term" value="C:nucleolus"/>
    <property type="evidence" value="ECO:0007669"/>
    <property type="project" value="UniProtKB-SubCell"/>
</dbReference>
<evidence type="ECO:0000256" key="3">
    <source>
        <dbReference type="ARBA" id="ARBA00022552"/>
    </source>
</evidence>
<comment type="caution">
    <text evidence="11">The sequence shown here is derived from an EMBL/GenBank/DDBJ whole genome shotgun (WGS) entry which is preliminary data.</text>
</comment>
<feature type="compositionally biased region" description="Basic and acidic residues" evidence="8">
    <location>
        <begin position="269"/>
        <end position="287"/>
    </location>
</feature>
<evidence type="ECO:0000256" key="5">
    <source>
        <dbReference type="ARBA" id="ARBA00038007"/>
    </source>
</evidence>
<organism evidence="11 12">
    <name type="scientific">Diplodia seriata</name>
    <dbReference type="NCBI Taxonomy" id="420778"/>
    <lineage>
        <taxon>Eukaryota</taxon>
        <taxon>Fungi</taxon>
        <taxon>Dikarya</taxon>
        <taxon>Ascomycota</taxon>
        <taxon>Pezizomycotina</taxon>
        <taxon>Dothideomycetes</taxon>
        <taxon>Dothideomycetes incertae sedis</taxon>
        <taxon>Botryosphaeriales</taxon>
        <taxon>Botryosphaeriaceae</taxon>
        <taxon>Diplodia</taxon>
    </lineage>
</organism>
<evidence type="ECO:0000313" key="11">
    <source>
        <dbReference type="EMBL" id="OMP84172.1"/>
    </source>
</evidence>
<dbReference type="PANTHER" id="PTHR23149">
    <property type="entry name" value="G PATCH DOMAIN CONTAINING PROTEIN"/>
    <property type="match status" value="1"/>
</dbReference>
<keyword evidence="3" id="KW-0698">rRNA processing</keyword>
<gene>
    <name evidence="11" type="ORF">BK809_0001557</name>
</gene>
<evidence type="ECO:0000256" key="9">
    <source>
        <dbReference type="SAM" id="SignalP"/>
    </source>
</evidence>
<evidence type="ECO:0000256" key="2">
    <source>
        <dbReference type="ARBA" id="ARBA00022517"/>
    </source>
</evidence>
<feature type="region of interest" description="Disordered" evidence="8">
    <location>
        <begin position="175"/>
        <end position="331"/>
    </location>
</feature>
<dbReference type="PROSITE" id="PS50174">
    <property type="entry name" value="G_PATCH"/>
    <property type="match status" value="1"/>
</dbReference>
<feature type="compositionally biased region" description="Basic and acidic residues" evidence="8">
    <location>
        <begin position="248"/>
        <end position="259"/>
    </location>
</feature>
<dbReference type="AlphaFoldDB" id="A0A1S8B9C8"/>
<dbReference type="STRING" id="420778.A0A1S8B9C8"/>
<keyword evidence="4" id="KW-0539">Nucleus</keyword>
<feature type="compositionally biased region" description="Low complexity" evidence="8">
    <location>
        <begin position="309"/>
        <end position="326"/>
    </location>
</feature>
<name>A0A1S8B9C8_9PEZI</name>
<dbReference type="OrthoDB" id="29523at2759"/>
<dbReference type="InterPro" id="IPR000467">
    <property type="entry name" value="G_patch_dom"/>
</dbReference>
<dbReference type="EMBL" id="MSZU01000106">
    <property type="protein sequence ID" value="OMP84172.1"/>
    <property type="molecule type" value="Genomic_DNA"/>
</dbReference>
<evidence type="ECO:0000259" key="10">
    <source>
        <dbReference type="PROSITE" id="PS50174"/>
    </source>
</evidence>
<keyword evidence="2" id="KW-0690">Ribosome biogenesis</keyword>
<proteinExistence type="inferred from homology"/>
<dbReference type="Pfam" id="PF01585">
    <property type="entry name" value="G-patch"/>
    <property type="match status" value="1"/>
</dbReference>
<protein>
    <recommendedName>
        <fullName evidence="6">PinX1-related protein 1</fullName>
    </recommendedName>
</protein>
<dbReference type="InterPro" id="IPR050656">
    <property type="entry name" value="PINX1"/>
</dbReference>
<evidence type="ECO:0000256" key="6">
    <source>
        <dbReference type="ARBA" id="ARBA00041961"/>
    </source>
</evidence>
<feature type="domain" description="G-patch" evidence="10">
    <location>
        <begin position="34"/>
        <end position="88"/>
    </location>
</feature>
<evidence type="ECO:0000256" key="8">
    <source>
        <dbReference type="SAM" id="MobiDB-lite"/>
    </source>
</evidence>
<evidence type="ECO:0000256" key="7">
    <source>
        <dbReference type="ARBA" id="ARBA00043878"/>
    </source>
</evidence>
<feature type="compositionally biased region" description="Basic and acidic residues" evidence="8">
    <location>
        <begin position="200"/>
        <end position="217"/>
    </location>
</feature>
<sequence>MPSFQSFLTALLLTHCSRTKISADPNNTHWSKSTDRFGHKILLKQGWSPGSFLGAKDAKHAAHYTAANASHIRVAVKDDTLGLGAKRGKAENETFGLSAFQGLLGRLNGKSDGQLKKEESAQRDLKLQVYTNQRWGGIRFVSGGLLVGDKIEDLINKDSAVKQVAIEAEEPDLRLAEKKRKRSEHGESGSALREKKRKSDPHNESDSTRQDDNETQSKRKSKSKKSKRLDAKVPYTDNATSTSASAGGKDDGEILDKKARREAKKVRKLERLAKKGAKESKKTGKEKQGRKKKAESSSDSSSTEEENITSVATSAPASGTSTPTAGFAGGRLAVRQRYIAQKKRASMDPQALKEIFMIKAEA</sequence>
<feature type="signal peptide" evidence="9">
    <location>
        <begin position="1"/>
        <end position="23"/>
    </location>
</feature>
<dbReference type="Proteomes" id="UP000190776">
    <property type="component" value="Unassembled WGS sequence"/>
</dbReference>
<feature type="compositionally biased region" description="Basic residues" evidence="8">
    <location>
        <begin position="218"/>
        <end position="227"/>
    </location>
</feature>
<evidence type="ECO:0000256" key="4">
    <source>
        <dbReference type="ARBA" id="ARBA00023242"/>
    </source>
</evidence>
<evidence type="ECO:0000256" key="1">
    <source>
        <dbReference type="ARBA" id="ARBA00004604"/>
    </source>
</evidence>
<comment type="function">
    <text evidence="7">Involved in rRNA-processing at A0, A1 and A2 sites and negatively regulates telomerase.</text>
</comment>
<reference evidence="11 12" key="1">
    <citation type="submission" date="2017-01" db="EMBL/GenBank/DDBJ databases">
        <title>Draft genome sequence of Diplodia seriata F98.1, a fungal species involved in grapevine trunk diseases.</title>
        <authorList>
            <person name="Robert-Siegwald G."/>
            <person name="Vallet J."/>
            <person name="Abou-Mansour E."/>
            <person name="Xu J."/>
            <person name="Rey P."/>
            <person name="Bertsch C."/>
            <person name="Rego C."/>
            <person name="Larignon P."/>
            <person name="Fontaine F."/>
            <person name="Lebrun M.-H."/>
        </authorList>
    </citation>
    <scope>NUCLEOTIDE SEQUENCE [LARGE SCALE GENOMIC DNA]</scope>
    <source>
        <strain evidence="11 12">F98.1</strain>
    </source>
</reference>